<dbReference type="HOGENOM" id="CLU_1266862_0_0_1"/>
<dbReference type="AlphaFoldDB" id="M2WKM1"/>
<reference evidence="3 4" key="2">
    <citation type="journal article" date="2012" name="PLoS Pathog.">
        <title>Diverse lifestyles and strategies of plant pathogenesis encoded in the genomes of eighteen Dothideomycetes fungi.</title>
        <authorList>
            <person name="Ohm R.A."/>
            <person name="Feau N."/>
            <person name="Henrissat B."/>
            <person name="Schoch C.L."/>
            <person name="Horwitz B.A."/>
            <person name="Barry K.W."/>
            <person name="Condon B.J."/>
            <person name="Copeland A.C."/>
            <person name="Dhillon B."/>
            <person name="Glaser F."/>
            <person name="Hesse C.N."/>
            <person name="Kosti I."/>
            <person name="LaButti K."/>
            <person name="Lindquist E.A."/>
            <person name="Lucas S."/>
            <person name="Salamov A.A."/>
            <person name="Bradshaw R.E."/>
            <person name="Ciuffetti L."/>
            <person name="Hamelin R.C."/>
            <person name="Kema G.H.J."/>
            <person name="Lawrence C."/>
            <person name="Scott J.A."/>
            <person name="Spatafora J.W."/>
            <person name="Turgeon B.G."/>
            <person name="de Wit P.J.G.M."/>
            <person name="Zhong S."/>
            <person name="Goodwin S.B."/>
            <person name="Grigoriev I.V."/>
        </authorList>
    </citation>
    <scope>NUCLEOTIDE SEQUENCE [LARGE SCALE GENOMIC DNA]</scope>
    <source>
        <strain evidence="4">NZE10 / CBS 128990</strain>
    </source>
</reference>
<gene>
    <name evidence="3" type="ORF">DOTSEDRAFT_75250</name>
</gene>
<organism evidence="3 4">
    <name type="scientific">Dothistroma septosporum (strain NZE10 / CBS 128990)</name>
    <name type="common">Red band needle blight fungus</name>
    <name type="synonym">Mycosphaerella pini</name>
    <dbReference type="NCBI Taxonomy" id="675120"/>
    <lineage>
        <taxon>Eukaryota</taxon>
        <taxon>Fungi</taxon>
        <taxon>Dikarya</taxon>
        <taxon>Ascomycota</taxon>
        <taxon>Pezizomycotina</taxon>
        <taxon>Dothideomycetes</taxon>
        <taxon>Dothideomycetidae</taxon>
        <taxon>Mycosphaerellales</taxon>
        <taxon>Mycosphaerellaceae</taxon>
        <taxon>Dothistroma</taxon>
    </lineage>
</organism>
<evidence type="ECO:0000259" key="2">
    <source>
        <dbReference type="Pfam" id="PF24864"/>
    </source>
</evidence>
<keyword evidence="4" id="KW-1185">Reference proteome</keyword>
<dbReference type="EMBL" id="KB446545">
    <property type="protein sequence ID" value="EME39523.1"/>
    <property type="molecule type" value="Genomic_DNA"/>
</dbReference>
<accession>M2WKM1</accession>
<evidence type="ECO:0000313" key="4">
    <source>
        <dbReference type="Proteomes" id="UP000016933"/>
    </source>
</evidence>
<sequence length="218" mass="24812">MGHIDRPGTPKMTDNTATQNQATTRSPHLHFAALPDVARNKIYKLLLKHGELRLQYIVVDKGTAFRDRKLKVKAKALVPGQGKYGEKMLPFLGPQRASVSECFVASRQIYNEALPVLYGQNTFRFSAIQAFEKFTKLSKPGLPFLRNIYIHSPGRAWSLFERGMKNLTQANPTGLQSLRIALQAMDAMEFDHPTKSSRLLDGIKYYLRRVPRARRQQN</sequence>
<dbReference type="Pfam" id="PF24864">
    <property type="entry name" value="DUF7730"/>
    <property type="match status" value="1"/>
</dbReference>
<feature type="compositionally biased region" description="Low complexity" evidence="1">
    <location>
        <begin position="15"/>
        <end position="24"/>
    </location>
</feature>
<feature type="region of interest" description="Disordered" evidence="1">
    <location>
        <begin position="1"/>
        <end position="25"/>
    </location>
</feature>
<feature type="domain" description="DUF7730" evidence="2">
    <location>
        <begin position="31"/>
        <end position="175"/>
    </location>
</feature>
<dbReference type="OrthoDB" id="62952at2759"/>
<proteinExistence type="predicted"/>
<name>M2WKM1_DOTSN</name>
<evidence type="ECO:0000313" key="3">
    <source>
        <dbReference type="EMBL" id="EME39523.1"/>
    </source>
</evidence>
<reference evidence="4" key="1">
    <citation type="journal article" date="2012" name="PLoS Genet.">
        <title>The genomes of the fungal plant pathogens Cladosporium fulvum and Dothistroma septosporum reveal adaptation to different hosts and lifestyles but also signatures of common ancestry.</title>
        <authorList>
            <person name="de Wit P.J.G.M."/>
            <person name="van der Burgt A."/>
            <person name="Oekmen B."/>
            <person name="Stergiopoulos I."/>
            <person name="Abd-Elsalam K.A."/>
            <person name="Aerts A.L."/>
            <person name="Bahkali A.H."/>
            <person name="Beenen H.G."/>
            <person name="Chettri P."/>
            <person name="Cox M.P."/>
            <person name="Datema E."/>
            <person name="de Vries R.P."/>
            <person name="Dhillon B."/>
            <person name="Ganley A.R."/>
            <person name="Griffiths S.A."/>
            <person name="Guo Y."/>
            <person name="Hamelin R.C."/>
            <person name="Henrissat B."/>
            <person name="Kabir M.S."/>
            <person name="Jashni M.K."/>
            <person name="Kema G."/>
            <person name="Klaubauf S."/>
            <person name="Lapidus A."/>
            <person name="Levasseur A."/>
            <person name="Lindquist E."/>
            <person name="Mehrabi R."/>
            <person name="Ohm R.A."/>
            <person name="Owen T.J."/>
            <person name="Salamov A."/>
            <person name="Schwelm A."/>
            <person name="Schijlen E."/>
            <person name="Sun H."/>
            <person name="van den Burg H.A."/>
            <person name="van Ham R.C.H.J."/>
            <person name="Zhang S."/>
            <person name="Goodwin S.B."/>
            <person name="Grigoriev I.V."/>
            <person name="Collemare J."/>
            <person name="Bradshaw R.E."/>
        </authorList>
    </citation>
    <scope>NUCLEOTIDE SEQUENCE [LARGE SCALE GENOMIC DNA]</scope>
    <source>
        <strain evidence="4">NZE10 / CBS 128990</strain>
    </source>
</reference>
<dbReference type="Proteomes" id="UP000016933">
    <property type="component" value="Unassembled WGS sequence"/>
</dbReference>
<dbReference type="InterPro" id="IPR056632">
    <property type="entry name" value="DUF7730"/>
</dbReference>
<dbReference type="OMA" id="VASRQIY"/>
<evidence type="ECO:0000256" key="1">
    <source>
        <dbReference type="SAM" id="MobiDB-lite"/>
    </source>
</evidence>
<protein>
    <recommendedName>
        <fullName evidence="2">DUF7730 domain-containing protein</fullName>
    </recommendedName>
</protein>